<protein>
    <recommendedName>
        <fullName evidence="3">CDP-glycerol:poly(Glycerophosphate) glycerophosphotransferase</fullName>
    </recommendedName>
</protein>
<comment type="caution">
    <text evidence="1">The sequence shown here is derived from an EMBL/GenBank/DDBJ whole genome shotgun (WGS) entry which is preliminary data.</text>
</comment>
<dbReference type="EMBL" id="JANYMP010000010">
    <property type="protein sequence ID" value="MCS7479441.1"/>
    <property type="molecule type" value="Genomic_DNA"/>
</dbReference>
<organism evidence="1 2">
    <name type="scientific">Umezawaea endophytica</name>
    <dbReference type="NCBI Taxonomy" id="1654476"/>
    <lineage>
        <taxon>Bacteria</taxon>
        <taxon>Bacillati</taxon>
        <taxon>Actinomycetota</taxon>
        <taxon>Actinomycetes</taxon>
        <taxon>Pseudonocardiales</taxon>
        <taxon>Pseudonocardiaceae</taxon>
        <taxon>Umezawaea</taxon>
    </lineage>
</organism>
<dbReference type="Proteomes" id="UP001141259">
    <property type="component" value="Unassembled WGS sequence"/>
</dbReference>
<evidence type="ECO:0008006" key="3">
    <source>
        <dbReference type="Google" id="ProtNLM"/>
    </source>
</evidence>
<evidence type="ECO:0000313" key="2">
    <source>
        <dbReference type="Proteomes" id="UP001141259"/>
    </source>
</evidence>
<evidence type="ECO:0000313" key="1">
    <source>
        <dbReference type="EMBL" id="MCS7479441.1"/>
    </source>
</evidence>
<sequence>MPVRSVGSGQRLLDVVELLAADPRLRIVFSKVPSIWANGVDGLLGDVGVTTLDWDEAGTRAFDLVITASRTDLRRDRTPVLVIPGACGRRRVAPRPHGERVPAPRRTGSAVLLTAHSDDLRRIGRDRTVLAGDLSFDRLTLSAGSRGEYRRALRVPAGRRLVVVVSAWGRRSLIVREPTLLHRFTDELAEDRYRVAVLIHPMAWFSEDVRHLNAWMTTARTASVQVVDPFTEWRPVVAAADLVVGDHGSITLYSAGAGLPVLSTSPVRTGSTPTGRRAAVAHHTAVPRLRPDLPLPSQVDAAHAAHSPHLQRHVSEHITSVPGQAARRIRARIYRMLRLPPPSAEPMITPIRGPRRMI</sequence>
<keyword evidence="2" id="KW-1185">Reference proteome</keyword>
<dbReference type="AlphaFoldDB" id="A0A9X2VMW4"/>
<reference evidence="1" key="1">
    <citation type="submission" date="2022-08" db="EMBL/GenBank/DDBJ databases">
        <authorList>
            <person name="Tistechok S."/>
            <person name="Samborskyy M."/>
            <person name="Roman I."/>
        </authorList>
    </citation>
    <scope>NUCLEOTIDE SEQUENCE</scope>
    <source>
        <strain evidence="1">DSM 103496</strain>
    </source>
</reference>
<accession>A0A9X2VMW4</accession>
<proteinExistence type="predicted"/>
<name>A0A9X2VMW4_9PSEU</name>
<gene>
    <name evidence="1" type="ORF">NZH93_21480</name>
</gene>
<dbReference type="RefSeq" id="WP_259624945.1">
    <property type="nucleotide sequence ID" value="NZ_JANYMP010000010.1"/>
</dbReference>
<dbReference type="SUPFAM" id="SSF53756">
    <property type="entry name" value="UDP-Glycosyltransferase/glycogen phosphorylase"/>
    <property type="match status" value="1"/>
</dbReference>